<organism evidence="6 7">
    <name type="scientific">Cohnella hongkongensis</name>
    <dbReference type="NCBI Taxonomy" id="178337"/>
    <lineage>
        <taxon>Bacteria</taxon>
        <taxon>Bacillati</taxon>
        <taxon>Bacillota</taxon>
        <taxon>Bacilli</taxon>
        <taxon>Bacillales</taxon>
        <taxon>Paenibacillaceae</taxon>
        <taxon>Cohnella</taxon>
    </lineage>
</organism>
<dbReference type="RefSeq" id="WP_378092061.1">
    <property type="nucleotide sequence ID" value="NZ_JBHSEP010000001.1"/>
</dbReference>
<dbReference type="SUPFAM" id="SSF46955">
    <property type="entry name" value="Putative DNA-binding domain"/>
    <property type="match status" value="1"/>
</dbReference>
<keyword evidence="7" id="KW-1185">Reference proteome</keyword>
<dbReference type="InterPro" id="IPR009061">
    <property type="entry name" value="DNA-bd_dom_put_sf"/>
</dbReference>
<evidence type="ECO:0000259" key="5">
    <source>
        <dbReference type="PROSITE" id="PS50937"/>
    </source>
</evidence>
<dbReference type="Proteomes" id="UP001596028">
    <property type="component" value="Unassembled WGS sequence"/>
</dbReference>
<dbReference type="PANTHER" id="PTHR30204">
    <property type="entry name" value="REDOX-CYCLING DRUG-SENSING TRANSCRIPTIONAL ACTIVATOR SOXR"/>
    <property type="match status" value="1"/>
</dbReference>
<dbReference type="PANTHER" id="PTHR30204:SF69">
    <property type="entry name" value="MERR-FAMILY TRANSCRIPTIONAL REGULATOR"/>
    <property type="match status" value="1"/>
</dbReference>
<evidence type="ECO:0000256" key="3">
    <source>
        <dbReference type="ARBA" id="ARBA00023125"/>
    </source>
</evidence>
<evidence type="ECO:0000256" key="1">
    <source>
        <dbReference type="ARBA" id="ARBA00022491"/>
    </source>
</evidence>
<evidence type="ECO:0000313" key="6">
    <source>
        <dbReference type="EMBL" id="MFC4597199.1"/>
    </source>
</evidence>
<evidence type="ECO:0000313" key="7">
    <source>
        <dbReference type="Proteomes" id="UP001596028"/>
    </source>
</evidence>
<dbReference type="EMBL" id="JBHSEP010000001">
    <property type="protein sequence ID" value="MFC4597199.1"/>
    <property type="molecule type" value="Genomic_DNA"/>
</dbReference>
<keyword evidence="3" id="KW-0238">DNA-binding</keyword>
<feature type="domain" description="HTH merR-type" evidence="5">
    <location>
        <begin position="1"/>
        <end position="68"/>
    </location>
</feature>
<dbReference type="Gene3D" id="1.10.1660.10">
    <property type="match status" value="1"/>
</dbReference>
<gene>
    <name evidence="6" type="ORF">ACFO3S_03010</name>
</gene>
<accession>A0ABV9F7P2</accession>
<dbReference type="Pfam" id="PF13411">
    <property type="entry name" value="MerR_1"/>
    <property type="match status" value="1"/>
</dbReference>
<dbReference type="SMART" id="SM00422">
    <property type="entry name" value="HTH_MERR"/>
    <property type="match status" value="1"/>
</dbReference>
<dbReference type="CDD" id="cd00592">
    <property type="entry name" value="HTH_MerR-like"/>
    <property type="match status" value="1"/>
</dbReference>
<reference evidence="7" key="1">
    <citation type="journal article" date="2019" name="Int. J. Syst. Evol. Microbiol.">
        <title>The Global Catalogue of Microorganisms (GCM) 10K type strain sequencing project: providing services to taxonomists for standard genome sequencing and annotation.</title>
        <authorList>
            <consortium name="The Broad Institute Genomics Platform"/>
            <consortium name="The Broad Institute Genome Sequencing Center for Infectious Disease"/>
            <person name="Wu L."/>
            <person name="Ma J."/>
        </authorList>
    </citation>
    <scope>NUCLEOTIDE SEQUENCE [LARGE SCALE GENOMIC DNA]</scope>
    <source>
        <strain evidence="7">CCUG 49571</strain>
    </source>
</reference>
<keyword evidence="1" id="KW-0678">Repressor</keyword>
<dbReference type="InterPro" id="IPR047057">
    <property type="entry name" value="MerR_fam"/>
</dbReference>
<evidence type="ECO:0000256" key="2">
    <source>
        <dbReference type="ARBA" id="ARBA00023015"/>
    </source>
</evidence>
<dbReference type="PROSITE" id="PS50937">
    <property type="entry name" value="HTH_MERR_2"/>
    <property type="match status" value="1"/>
</dbReference>
<keyword evidence="4" id="KW-0804">Transcription</keyword>
<protein>
    <submittedName>
        <fullName evidence="6">MerR family transcriptional regulator</fullName>
    </submittedName>
</protein>
<sequence>MRIQEVCRQLNATKKAVTYYVEHGLVSPAVLDNGYRDFSPEDVERLRKISILRKLGLGTDEIKNALAEQGELFLREKLVRNELRLARDGARQSLLQRLSEGGDWQEAESALQALERQAEAIDKLLHAFPGDFGQFIALHFSPFLQETLTTEEQQSAYEEIVRFLDDAAGFSLPPEWQAWQTEQPVSMSPSAWRALSAEMIRAARNPGPFMDEHDERISAYLAFKQSEEYRHSPAFRLQRALREFQQSVGYHERFIPAMKRLSPSYREYARQLEQAADVLREKYPETE</sequence>
<evidence type="ECO:0000256" key="4">
    <source>
        <dbReference type="ARBA" id="ARBA00023163"/>
    </source>
</evidence>
<comment type="caution">
    <text evidence="6">The sequence shown here is derived from an EMBL/GenBank/DDBJ whole genome shotgun (WGS) entry which is preliminary data.</text>
</comment>
<name>A0ABV9F7P2_9BACL</name>
<proteinExistence type="predicted"/>
<dbReference type="InterPro" id="IPR000551">
    <property type="entry name" value="MerR-type_HTH_dom"/>
</dbReference>
<keyword evidence="2" id="KW-0805">Transcription regulation</keyword>